<keyword evidence="9" id="KW-1185">Reference proteome</keyword>
<dbReference type="EMBL" id="BRLB01000003">
    <property type="protein sequence ID" value="GKX29286.1"/>
    <property type="molecule type" value="Genomic_DNA"/>
</dbReference>
<keyword evidence="3" id="KW-0472">Membrane</keyword>
<organism evidence="8 9">
    <name type="scientific">Vallitalea longa</name>
    <dbReference type="NCBI Taxonomy" id="2936439"/>
    <lineage>
        <taxon>Bacteria</taxon>
        <taxon>Bacillati</taxon>
        <taxon>Bacillota</taxon>
        <taxon>Clostridia</taxon>
        <taxon>Lachnospirales</taxon>
        <taxon>Vallitaleaceae</taxon>
        <taxon>Vallitalea</taxon>
    </lineage>
</organism>
<reference evidence="8" key="1">
    <citation type="submission" date="2022-06" db="EMBL/GenBank/DDBJ databases">
        <title>Vallitalea longa sp. nov., an anaerobic bacterium isolated from marine sediment.</title>
        <authorList>
            <person name="Hirano S."/>
            <person name="Terahara T."/>
            <person name="Mori K."/>
            <person name="Hamada M."/>
            <person name="Matsumoto R."/>
            <person name="Kobayashi T."/>
        </authorList>
    </citation>
    <scope>NUCLEOTIDE SEQUENCE</scope>
    <source>
        <strain evidence="8">SH18-1</strain>
    </source>
</reference>
<dbReference type="PROSITE" id="PS51257">
    <property type="entry name" value="PROKAR_LIPOPROTEIN"/>
    <property type="match status" value="1"/>
</dbReference>
<dbReference type="PANTHER" id="PTHR43649">
    <property type="entry name" value="ARABINOSE-BINDING PROTEIN-RELATED"/>
    <property type="match status" value="1"/>
</dbReference>
<name>A0A9W5YAU2_9FIRM</name>
<feature type="signal peptide" evidence="7">
    <location>
        <begin position="1"/>
        <end position="19"/>
    </location>
</feature>
<sequence>MKKISYIISMMLVVALLLAGCGNKEKDGNDTNDGNQDKDNNVVENKDPEYIGNNLKYDINSVVNNGEKIDLVLWTDQEVESFYTAAADSYMKIHDNVNIKIVVQPWGDYWTKLPLALNAGNGPDLYRSHPSFINNLKEKTYELPEDVFPMEQLKPDFPEVEKIKVDDKLYSIPLGTTFGGGIYYNKAMWTEAGLTETDIPKTWDEFAEIGKKLTKKDSKGNITQYGFSIDHTFENMIIALNLQKGEPIFKEDQFTWNFDNETTYNNIDLLKDFKEDGFMMYSDGDCEDQMGNGQVAMIYQWNWVGGYLNSSYPDVDWGFFMMPTEDGSVPPAYDTKVFEWLLSVSATDEKKREVAFDFLKYYVAENKNLIDNSMHIGVIPAKSIDISDDERLKELPNIGMANEYSDRLVFLGVIPTDEAKAKGLRSAGSDIFINNKEPKEVIKAFQKKLMEDTERNGIEYKSIENHYEYYSEFNK</sequence>
<protein>
    <submittedName>
        <fullName evidence="8">Sugar ABC transporter substrate-binding protein</fullName>
    </submittedName>
</protein>
<dbReference type="Gene3D" id="3.40.190.10">
    <property type="entry name" value="Periplasmic binding protein-like II"/>
    <property type="match status" value="1"/>
</dbReference>
<evidence type="ECO:0000313" key="9">
    <source>
        <dbReference type="Proteomes" id="UP001144256"/>
    </source>
</evidence>
<accession>A0A9W5YAU2</accession>
<feature type="chain" id="PRO_5040857629" evidence="7">
    <location>
        <begin position="20"/>
        <end position="475"/>
    </location>
</feature>
<evidence type="ECO:0000256" key="6">
    <source>
        <dbReference type="SAM" id="MobiDB-lite"/>
    </source>
</evidence>
<evidence type="ECO:0000256" key="4">
    <source>
        <dbReference type="ARBA" id="ARBA00023139"/>
    </source>
</evidence>
<keyword evidence="4" id="KW-0564">Palmitate</keyword>
<dbReference type="InterPro" id="IPR006059">
    <property type="entry name" value="SBP"/>
</dbReference>
<dbReference type="Proteomes" id="UP001144256">
    <property type="component" value="Unassembled WGS sequence"/>
</dbReference>
<evidence type="ECO:0000256" key="3">
    <source>
        <dbReference type="ARBA" id="ARBA00023136"/>
    </source>
</evidence>
<keyword evidence="2 7" id="KW-0732">Signal</keyword>
<evidence type="ECO:0000256" key="1">
    <source>
        <dbReference type="ARBA" id="ARBA00022475"/>
    </source>
</evidence>
<feature type="region of interest" description="Disordered" evidence="6">
    <location>
        <begin position="25"/>
        <end position="45"/>
    </location>
</feature>
<dbReference type="RefSeq" id="WP_281814719.1">
    <property type="nucleotide sequence ID" value="NZ_BRLB01000003.1"/>
</dbReference>
<dbReference type="InterPro" id="IPR050490">
    <property type="entry name" value="Bact_solute-bd_prot1"/>
</dbReference>
<dbReference type="SUPFAM" id="SSF53850">
    <property type="entry name" value="Periplasmic binding protein-like II"/>
    <property type="match status" value="1"/>
</dbReference>
<dbReference type="AlphaFoldDB" id="A0A9W5YAU2"/>
<keyword evidence="5" id="KW-0449">Lipoprotein</keyword>
<gene>
    <name evidence="8" type="ORF">SH1V18_17660</name>
</gene>
<proteinExistence type="predicted"/>
<dbReference type="Pfam" id="PF01547">
    <property type="entry name" value="SBP_bac_1"/>
    <property type="match status" value="1"/>
</dbReference>
<evidence type="ECO:0000313" key="8">
    <source>
        <dbReference type="EMBL" id="GKX29286.1"/>
    </source>
</evidence>
<evidence type="ECO:0000256" key="5">
    <source>
        <dbReference type="ARBA" id="ARBA00023288"/>
    </source>
</evidence>
<evidence type="ECO:0000256" key="7">
    <source>
        <dbReference type="SAM" id="SignalP"/>
    </source>
</evidence>
<evidence type="ECO:0000256" key="2">
    <source>
        <dbReference type="ARBA" id="ARBA00022729"/>
    </source>
</evidence>
<dbReference type="PANTHER" id="PTHR43649:SF33">
    <property type="entry name" value="POLYGALACTURONAN_RHAMNOGALACTURONAN-BINDING PROTEIN YTCQ"/>
    <property type="match status" value="1"/>
</dbReference>
<comment type="caution">
    <text evidence="8">The sequence shown here is derived from an EMBL/GenBank/DDBJ whole genome shotgun (WGS) entry which is preliminary data.</text>
</comment>
<keyword evidence="1" id="KW-1003">Cell membrane</keyword>